<evidence type="ECO:0008006" key="5">
    <source>
        <dbReference type="Google" id="ProtNLM"/>
    </source>
</evidence>
<sequence length="686" mass="78910">MKIYSCCILLCVVAAAVSQEVSFIRKDSIEGTNVEEKFEVGPVQDERSKRGVFDVLIYGTSILTKVTSLGLTLSNALTGGCATYHSICDDKKAIEQLDGQIKVMKNEYEKLYLENKKSYIEFREANTRNAYISYYINETMRAVEDLSEKQERISDKLEVQMPELFNMWVASKNATSSQYINSLLGTLELSVKDIQDMAKHQRNEAIKGLVIQWLVEAAVSTFIKSYTKSYNQISTMHSEDIMHTAIWSAMFSADPTEAGIILDQNHPRHQEVMRKHGVPAEVPVSFKTKFVRSGQAFKQMFKNSKEYFSDLRRGLQKWTRIRSWKGFKGKLQHSLQGPIAKVNNVKSFILDSNSRKYQISKFRLSWSERIMTVLGIGGDIITIAVDQVQWAKVRDEMRKVRREYESYKSNLDTELKQVRKERDYMHTHWHEITDTFNHLVVPFREFVQNATSHSELYEALENKKLTIDTHDALFSTNLNHITRQNVGHLQNVIINYLRSNNNDLTKIRDQVDARLTLFDKVLNFKHGGKRVDEILNILQNIYSALSSSTKRDFGKSLTKKDVVCVISGLDQMNKTYDYYPLDKFRPDCSVSTSQFAAYERSGLTHRKLSVMHSTVDSQLKAHPNTALTNLLDLVKNTYRNMHDSDLRHFGETIKAKDILCYIAQTHKGQSKFDFSILLHSEVQPAT</sequence>
<keyword evidence="2" id="KW-0732">Signal</keyword>
<dbReference type="Proteomes" id="UP001186944">
    <property type="component" value="Unassembled WGS sequence"/>
</dbReference>
<dbReference type="AlphaFoldDB" id="A0AA88YL42"/>
<feature type="chain" id="PRO_5041695433" description="Domain of unknown function WSN domain-containing protein" evidence="2">
    <location>
        <begin position="19"/>
        <end position="686"/>
    </location>
</feature>
<feature type="coiled-coil region" evidence="1">
    <location>
        <begin position="94"/>
        <end position="156"/>
    </location>
</feature>
<organism evidence="3 4">
    <name type="scientific">Pinctada imbricata</name>
    <name type="common">Atlantic pearl-oyster</name>
    <name type="synonym">Pinctada martensii</name>
    <dbReference type="NCBI Taxonomy" id="66713"/>
    <lineage>
        <taxon>Eukaryota</taxon>
        <taxon>Metazoa</taxon>
        <taxon>Spiralia</taxon>
        <taxon>Lophotrochozoa</taxon>
        <taxon>Mollusca</taxon>
        <taxon>Bivalvia</taxon>
        <taxon>Autobranchia</taxon>
        <taxon>Pteriomorphia</taxon>
        <taxon>Pterioida</taxon>
        <taxon>Pterioidea</taxon>
        <taxon>Pteriidae</taxon>
        <taxon>Pinctada</taxon>
    </lineage>
</organism>
<keyword evidence="4" id="KW-1185">Reference proteome</keyword>
<dbReference type="EMBL" id="VSWD01000005">
    <property type="protein sequence ID" value="KAK3101750.1"/>
    <property type="molecule type" value="Genomic_DNA"/>
</dbReference>
<evidence type="ECO:0000256" key="1">
    <source>
        <dbReference type="SAM" id="Coils"/>
    </source>
</evidence>
<evidence type="ECO:0000256" key="2">
    <source>
        <dbReference type="SAM" id="SignalP"/>
    </source>
</evidence>
<proteinExistence type="predicted"/>
<feature type="signal peptide" evidence="2">
    <location>
        <begin position="1"/>
        <end position="18"/>
    </location>
</feature>
<name>A0AA88YL42_PINIB</name>
<gene>
    <name evidence="3" type="ORF">FSP39_006113</name>
</gene>
<evidence type="ECO:0000313" key="4">
    <source>
        <dbReference type="Proteomes" id="UP001186944"/>
    </source>
</evidence>
<protein>
    <recommendedName>
        <fullName evidence="5">Domain of unknown function WSN domain-containing protein</fullName>
    </recommendedName>
</protein>
<evidence type="ECO:0000313" key="3">
    <source>
        <dbReference type="EMBL" id="KAK3101750.1"/>
    </source>
</evidence>
<reference evidence="3" key="1">
    <citation type="submission" date="2019-08" db="EMBL/GenBank/DDBJ databases">
        <title>The improved chromosome-level genome for the pearl oyster Pinctada fucata martensii using PacBio sequencing and Hi-C.</title>
        <authorList>
            <person name="Zheng Z."/>
        </authorList>
    </citation>
    <scope>NUCLEOTIDE SEQUENCE</scope>
    <source>
        <strain evidence="3">ZZ-2019</strain>
        <tissue evidence="3">Adductor muscle</tissue>
    </source>
</reference>
<accession>A0AA88YL42</accession>
<keyword evidence="1" id="KW-0175">Coiled coil</keyword>
<comment type="caution">
    <text evidence="3">The sequence shown here is derived from an EMBL/GenBank/DDBJ whole genome shotgun (WGS) entry which is preliminary data.</text>
</comment>